<accession>A0A2K3QGC3</accession>
<feature type="compositionally biased region" description="Polar residues" evidence="2">
    <location>
        <begin position="871"/>
        <end position="886"/>
    </location>
</feature>
<dbReference type="Proteomes" id="UP000236621">
    <property type="component" value="Unassembled WGS sequence"/>
</dbReference>
<feature type="region of interest" description="Disordered" evidence="2">
    <location>
        <begin position="346"/>
        <end position="381"/>
    </location>
</feature>
<name>A0A2K3QGC3_9HYPO</name>
<keyword evidence="1" id="KW-0539">Nucleus</keyword>
<dbReference type="GO" id="GO:0008270">
    <property type="term" value="F:zinc ion binding"/>
    <property type="evidence" value="ECO:0007669"/>
    <property type="project" value="InterPro"/>
</dbReference>
<feature type="region of interest" description="Disordered" evidence="2">
    <location>
        <begin position="697"/>
        <end position="743"/>
    </location>
</feature>
<feature type="non-terminal residue" evidence="4">
    <location>
        <position position="1"/>
    </location>
</feature>
<dbReference type="InterPro" id="IPR036864">
    <property type="entry name" value="Zn2-C6_fun-type_DNA-bd_sf"/>
</dbReference>
<dbReference type="Pfam" id="PF00172">
    <property type="entry name" value="Zn_clus"/>
    <property type="match status" value="1"/>
</dbReference>
<feature type="domain" description="Zn(2)-C6 fungal-type" evidence="3">
    <location>
        <begin position="499"/>
        <end position="529"/>
    </location>
</feature>
<sequence length="926" mass="99229">PTRRPAIPSPRQELGSARYVNRLLRIARHARAERPGPGMADFLAGFSFGADDAARAETSTCASAADLQLRLREMLNAKVTSTRAQHVATTLDISAAAHFTLGLSQAENDALEGLDMVDPSLGGIRSTSVTASSPGVQSRRLTQAADSLTNQPQDDPVLQRAVARHIISAVSATDSSVWVVRDMSHGPQGWDITYLCRDSSQQWERQNKGKTALVVGEFTKGAPDPTLMGRPAFDCRGRVKISFTRGSRCISVKYDHTPLHWTVAEAAELFRPPPRPVPAPDPRKQKTPRKQGSGRTKRDLRAQDENGNPRKRKKKNDGQAQAQAVAGEHAQQPLTELTQNGWAAHDLANGGVADGSAADEAQAGRGPGPTSVTRSLPINVSPEEAARRRDFAVKLLSNAAVDPDSLSTDQFNIFANQSPEHQNESLDMLVKYGAERLRIVHPDNRDGSASPLPGATTTPAQAAQAAPPGPLLTKELVSRSRVSGAGGSKSRKPVMSRRACLQCKGRKAKCPRQRPACSECQVAGLGCEYGPQRPIYKKRKEPDAMVPADDDLDDEAHPEAAEDEQQPGEEAEGHDGDTDHSCYPQVPGAEMLTPDADMQGHGTHQPQTPYFLSAPSLALPRPEEAPVSQQMLAAGSGLHQGDDDAPVHLLASHGQSKPASHDGLPINSPRMQDAVALSQAALEQQKQAASLPMVMQPAPDNFRTQSRRGRQGQATAPRGAQLAARSMDNSGGHDRAGSADMSDAPTYNAYGRYGDAVSHTLENKIGYEPYSYRRGTSEASPYLPYDYATGRAAASTMSMENQGMATMAPAYPSNTADRNSMSSARGHTAPDRTRSPYSVPGAARWPSQASASLQELAVRAATQPAQPGRGSMNQQQQQPAQGSWLHQTHGWYDFDGSGGSRSHAPGNQEPSYSWDLHDQVLGGGLS</sequence>
<reference evidence="4 5" key="1">
    <citation type="submission" date="2017-08" db="EMBL/GenBank/DDBJ databases">
        <title>Harnessing the power of phylogenomics to disentangle the directionality and signatures of interkingdom host jumping in the parasitic fungal genus Tolypocladium.</title>
        <authorList>
            <person name="Quandt C.A."/>
            <person name="Patterson W."/>
            <person name="Spatafora J.W."/>
        </authorList>
    </citation>
    <scope>NUCLEOTIDE SEQUENCE [LARGE SCALE GENOMIC DNA]</scope>
    <source>
        <strain evidence="4 5">CBS 113982</strain>
    </source>
</reference>
<keyword evidence="4" id="KW-0067">ATP-binding</keyword>
<evidence type="ECO:0000259" key="3">
    <source>
        <dbReference type="PROSITE" id="PS50048"/>
    </source>
</evidence>
<feature type="region of interest" description="Disordered" evidence="2">
    <location>
        <begin position="442"/>
        <end position="498"/>
    </location>
</feature>
<keyword evidence="5" id="KW-1185">Reference proteome</keyword>
<keyword evidence="4" id="KW-0347">Helicase</keyword>
<dbReference type="SUPFAM" id="SSF57701">
    <property type="entry name" value="Zn2/Cys6 DNA-binding domain"/>
    <property type="match status" value="1"/>
</dbReference>
<dbReference type="AlphaFoldDB" id="A0A2K3QGC3"/>
<dbReference type="CDD" id="cd00067">
    <property type="entry name" value="GAL4"/>
    <property type="match status" value="1"/>
</dbReference>
<dbReference type="OrthoDB" id="3249161at2759"/>
<feature type="compositionally biased region" description="Acidic residues" evidence="2">
    <location>
        <begin position="561"/>
        <end position="570"/>
    </location>
</feature>
<dbReference type="GO" id="GO:0000981">
    <property type="term" value="F:DNA-binding transcription factor activity, RNA polymerase II-specific"/>
    <property type="evidence" value="ECO:0007669"/>
    <property type="project" value="InterPro"/>
</dbReference>
<feature type="region of interest" description="Disordered" evidence="2">
    <location>
        <begin position="270"/>
        <end position="331"/>
    </location>
</feature>
<feature type="compositionally biased region" description="Basic and acidic residues" evidence="2">
    <location>
        <begin position="296"/>
        <end position="308"/>
    </location>
</feature>
<dbReference type="PROSITE" id="PS50048">
    <property type="entry name" value="ZN2_CY6_FUNGAL_2"/>
    <property type="match status" value="1"/>
</dbReference>
<evidence type="ECO:0000256" key="2">
    <source>
        <dbReference type="SAM" id="MobiDB-lite"/>
    </source>
</evidence>
<dbReference type="SMART" id="SM00066">
    <property type="entry name" value="GAL4"/>
    <property type="match status" value="1"/>
</dbReference>
<evidence type="ECO:0000313" key="4">
    <source>
        <dbReference type="EMBL" id="PNY26598.1"/>
    </source>
</evidence>
<dbReference type="PROSITE" id="PS00463">
    <property type="entry name" value="ZN2_CY6_FUNGAL_1"/>
    <property type="match status" value="1"/>
</dbReference>
<feature type="compositionally biased region" description="Polar residues" evidence="2">
    <location>
        <begin position="812"/>
        <end position="825"/>
    </location>
</feature>
<dbReference type="Gene3D" id="4.10.240.10">
    <property type="entry name" value="Zn(2)-C6 fungal-type DNA-binding domain"/>
    <property type="match status" value="1"/>
</dbReference>
<feature type="compositionally biased region" description="Pro residues" evidence="2">
    <location>
        <begin position="271"/>
        <end position="280"/>
    </location>
</feature>
<feature type="region of interest" description="Disordered" evidence="2">
    <location>
        <begin position="538"/>
        <end position="612"/>
    </location>
</feature>
<evidence type="ECO:0000256" key="1">
    <source>
        <dbReference type="ARBA" id="ARBA00023242"/>
    </source>
</evidence>
<evidence type="ECO:0000313" key="5">
    <source>
        <dbReference type="Proteomes" id="UP000236621"/>
    </source>
</evidence>
<dbReference type="EMBL" id="NRSZ01000527">
    <property type="protein sequence ID" value="PNY26598.1"/>
    <property type="molecule type" value="Genomic_DNA"/>
</dbReference>
<dbReference type="GO" id="GO:0004386">
    <property type="term" value="F:helicase activity"/>
    <property type="evidence" value="ECO:0007669"/>
    <property type="project" value="UniProtKB-KW"/>
</dbReference>
<gene>
    <name evidence="4" type="ORF">TCAP_03474</name>
</gene>
<feature type="compositionally biased region" description="Low complexity" evidence="2">
    <location>
        <begin position="451"/>
        <end position="466"/>
    </location>
</feature>
<feature type="region of interest" description="Disordered" evidence="2">
    <location>
        <begin position="127"/>
        <end position="153"/>
    </location>
</feature>
<feature type="region of interest" description="Disordered" evidence="2">
    <location>
        <begin position="807"/>
        <end position="926"/>
    </location>
</feature>
<dbReference type="STRING" id="45235.A0A2K3QGC3"/>
<keyword evidence="4" id="KW-0547">Nucleotide-binding</keyword>
<comment type="caution">
    <text evidence="4">The sequence shown here is derived from an EMBL/GenBank/DDBJ whole genome shotgun (WGS) entry which is preliminary data.</text>
</comment>
<organism evidence="4 5">
    <name type="scientific">Tolypocladium capitatum</name>
    <dbReference type="NCBI Taxonomy" id="45235"/>
    <lineage>
        <taxon>Eukaryota</taxon>
        <taxon>Fungi</taxon>
        <taxon>Dikarya</taxon>
        <taxon>Ascomycota</taxon>
        <taxon>Pezizomycotina</taxon>
        <taxon>Sordariomycetes</taxon>
        <taxon>Hypocreomycetidae</taxon>
        <taxon>Hypocreales</taxon>
        <taxon>Ophiocordycipitaceae</taxon>
        <taxon>Tolypocladium</taxon>
    </lineage>
</organism>
<protein>
    <submittedName>
        <fullName evidence="4">ATP-dependent DNA helicase II subunit 1</fullName>
    </submittedName>
</protein>
<proteinExistence type="predicted"/>
<dbReference type="InterPro" id="IPR001138">
    <property type="entry name" value="Zn2Cys6_DnaBD"/>
</dbReference>
<keyword evidence="4" id="KW-0378">Hydrolase</keyword>
<feature type="compositionally biased region" description="Basic and acidic residues" evidence="2">
    <location>
        <begin position="571"/>
        <end position="580"/>
    </location>
</feature>